<proteinExistence type="predicted"/>
<organism evidence="2 3">
    <name type="scientific">Agrilutibacter solisilvae</name>
    <dbReference type="NCBI Taxonomy" id="2763317"/>
    <lineage>
        <taxon>Bacteria</taxon>
        <taxon>Pseudomonadati</taxon>
        <taxon>Pseudomonadota</taxon>
        <taxon>Gammaproteobacteria</taxon>
        <taxon>Lysobacterales</taxon>
        <taxon>Lysobacteraceae</taxon>
        <taxon>Agrilutibacter</taxon>
    </lineage>
</organism>
<dbReference type="AlphaFoldDB" id="A0A974XX01"/>
<name>A0A974XX01_9GAMM</name>
<keyword evidence="1" id="KW-1133">Transmembrane helix</keyword>
<dbReference type="PROSITE" id="PS51257">
    <property type="entry name" value="PROKAR_LIPOPROTEIN"/>
    <property type="match status" value="1"/>
</dbReference>
<sequence length="75" mass="7728">MSTRWMGLLVASLACFVLVGLGTAWLLVTYGQALFPPHLTAAPELLTGASVGGLCGLSLIALESARMRRARGAAA</sequence>
<dbReference type="EMBL" id="CP071518">
    <property type="protein sequence ID" value="QSX77263.1"/>
    <property type="molecule type" value="Genomic_DNA"/>
</dbReference>
<keyword evidence="3" id="KW-1185">Reference proteome</keyword>
<keyword evidence="1" id="KW-0812">Transmembrane</keyword>
<keyword evidence="1" id="KW-0472">Membrane</keyword>
<accession>A0A974XX01</accession>
<dbReference type="Proteomes" id="UP000639274">
    <property type="component" value="Chromosome"/>
</dbReference>
<dbReference type="KEGG" id="lsf:I8J32_010720"/>
<gene>
    <name evidence="2" type="ORF">I8J32_010720</name>
</gene>
<evidence type="ECO:0000313" key="3">
    <source>
        <dbReference type="Proteomes" id="UP000639274"/>
    </source>
</evidence>
<evidence type="ECO:0000256" key="1">
    <source>
        <dbReference type="SAM" id="Phobius"/>
    </source>
</evidence>
<evidence type="ECO:0000313" key="2">
    <source>
        <dbReference type="EMBL" id="QSX77263.1"/>
    </source>
</evidence>
<dbReference type="RefSeq" id="WP_200611935.1">
    <property type="nucleotide sequence ID" value="NZ_CP071518.1"/>
</dbReference>
<protein>
    <submittedName>
        <fullName evidence="2">Uncharacterized protein</fullName>
    </submittedName>
</protein>
<feature type="transmembrane region" description="Helical" evidence="1">
    <location>
        <begin position="41"/>
        <end position="62"/>
    </location>
</feature>
<reference evidence="2 3" key="1">
    <citation type="submission" date="2021-03" db="EMBL/GenBank/DDBJ databases">
        <title>Lysobacter sp. nov. isolated from soil of gangwondo yeongwol, south Korea.</title>
        <authorList>
            <person name="Kim K.R."/>
            <person name="Kim K.H."/>
            <person name="Jeon C.O."/>
        </authorList>
    </citation>
    <scope>NUCLEOTIDE SEQUENCE [LARGE SCALE GENOMIC DNA]</scope>
    <source>
        <strain evidence="2 3">R19</strain>
    </source>
</reference>